<evidence type="ECO:0000313" key="2">
    <source>
        <dbReference type="EMBL" id="KAJ7337609.1"/>
    </source>
</evidence>
<protein>
    <submittedName>
        <fullName evidence="2">Uncharacterized protein</fullName>
    </submittedName>
</protein>
<feature type="compositionally biased region" description="Basic and acidic residues" evidence="1">
    <location>
        <begin position="133"/>
        <end position="146"/>
    </location>
</feature>
<keyword evidence="3" id="KW-1185">Reference proteome</keyword>
<dbReference type="EMBL" id="JARIHO010000029">
    <property type="protein sequence ID" value="KAJ7337609.1"/>
    <property type="molecule type" value="Genomic_DNA"/>
</dbReference>
<dbReference type="AlphaFoldDB" id="A0AAD7EN55"/>
<feature type="region of interest" description="Disordered" evidence="1">
    <location>
        <begin position="121"/>
        <end position="146"/>
    </location>
</feature>
<comment type="caution">
    <text evidence="2">The sequence shown here is derived from an EMBL/GenBank/DDBJ whole genome shotgun (WGS) entry which is preliminary data.</text>
</comment>
<feature type="compositionally biased region" description="Basic and acidic residues" evidence="1">
    <location>
        <begin position="56"/>
        <end position="71"/>
    </location>
</feature>
<evidence type="ECO:0000313" key="3">
    <source>
        <dbReference type="Proteomes" id="UP001218218"/>
    </source>
</evidence>
<gene>
    <name evidence="2" type="ORF">DFH08DRAFT_964580</name>
</gene>
<evidence type="ECO:0000256" key="1">
    <source>
        <dbReference type="SAM" id="MobiDB-lite"/>
    </source>
</evidence>
<feature type="compositionally biased region" description="Basic and acidic residues" evidence="1">
    <location>
        <begin position="17"/>
        <end position="30"/>
    </location>
</feature>
<name>A0AAD7EN55_9AGAR</name>
<accession>A0AAD7EN55</accession>
<feature type="region of interest" description="Disordered" evidence="1">
    <location>
        <begin position="1"/>
        <end position="30"/>
    </location>
</feature>
<reference evidence="2" key="1">
    <citation type="submission" date="2023-03" db="EMBL/GenBank/DDBJ databases">
        <title>Massive genome expansion in bonnet fungi (Mycena s.s.) driven by repeated elements and novel gene families across ecological guilds.</title>
        <authorList>
            <consortium name="Lawrence Berkeley National Laboratory"/>
            <person name="Harder C.B."/>
            <person name="Miyauchi S."/>
            <person name="Viragh M."/>
            <person name="Kuo A."/>
            <person name="Thoen E."/>
            <person name="Andreopoulos B."/>
            <person name="Lu D."/>
            <person name="Skrede I."/>
            <person name="Drula E."/>
            <person name="Henrissat B."/>
            <person name="Morin E."/>
            <person name="Kohler A."/>
            <person name="Barry K."/>
            <person name="LaButti K."/>
            <person name="Morin E."/>
            <person name="Salamov A."/>
            <person name="Lipzen A."/>
            <person name="Mereny Z."/>
            <person name="Hegedus B."/>
            <person name="Baldrian P."/>
            <person name="Stursova M."/>
            <person name="Weitz H."/>
            <person name="Taylor A."/>
            <person name="Grigoriev I.V."/>
            <person name="Nagy L.G."/>
            <person name="Martin F."/>
            <person name="Kauserud H."/>
        </authorList>
    </citation>
    <scope>NUCLEOTIDE SEQUENCE</scope>
    <source>
        <strain evidence="2">CBHHK002</strain>
    </source>
</reference>
<sequence>MSPDNSQDYLIQALAPEDDKRRRHAEAQRRYRARNLDETRAKAREHMKTLRAKPRTHAEIQEAADKRRESDADYHELLRRRKFKAEFGVDALFKYYLPQYDLREQKHLPGLRFMWDEANKVAKNKKQNNPTKQARESRKTEREKLE</sequence>
<dbReference type="Proteomes" id="UP001218218">
    <property type="component" value="Unassembled WGS sequence"/>
</dbReference>
<feature type="region of interest" description="Disordered" evidence="1">
    <location>
        <begin position="46"/>
        <end position="71"/>
    </location>
</feature>
<organism evidence="2 3">
    <name type="scientific">Mycena albidolilacea</name>
    <dbReference type="NCBI Taxonomy" id="1033008"/>
    <lineage>
        <taxon>Eukaryota</taxon>
        <taxon>Fungi</taxon>
        <taxon>Dikarya</taxon>
        <taxon>Basidiomycota</taxon>
        <taxon>Agaricomycotina</taxon>
        <taxon>Agaricomycetes</taxon>
        <taxon>Agaricomycetidae</taxon>
        <taxon>Agaricales</taxon>
        <taxon>Marasmiineae</taxon>
        <taxon>Mycenaceae</taxon>
        <taxon>Mycena</taxon>
    </lineage>
</organism>
<proteinExistence type="predicted"/>